<feature type="transmembrane region" description="Helical" evidence="6">
    <location>
        <begin position="358"/>
        <end position="379"/>
    </location>
</feature>
<evidence type="ECO:0000256" key="2">
    <source>
        <dbReference type="ARBA" id="ARBA00022448"/>
    </source>
</evidence>
<feature type="transmembrane region" description="Helical" evidence="6">
    <location>
        <begin position="309"/>
        <end position="337"/>
    </location>
</feature>
<dbReference type="GO" id="GO:0016020">
    <property type="term" value="C:membrane"/>
    <property type="evidence" value="ECO:0007669"/>
    <property type="project" value="UniProtKB-SubCell"/>
</dbReference>
<feature type="transmembrane region" description="Helical" evidence="6">
    <location>
        <begin position="175"/>
        <end position="197"/>
    </location>
</feature>
<dbReference type="Pfam" id="PF13520">
    <property type="entry name" value="AA_permease_2"/>
    <property type="match status" value="1"/>
</dbReference>
<proteinExistence type="predicted"/>
<dbReference type="PIRSF" id="PIRSF006060">
    <property type="entry name" value="AA_transporter"/>
    <property type="match status" value="1"/>
</dbReference>
<evidence type="ECO:0000256" key="5">
    <source>
        <dbReference type="ARBA" id="ARBA00023136"/>
    </source>
</evidence>
<reference evidence="7 8" key="1">
    <citation type="journal article" date="2012" name="J. Bacteriol.">
        <title>Draft genome sequence of the cyanide-utilizing bacterium Pseudomonas fluorescens strain NCIMB 11764.</title>
        <authorList>
            <person name="Vilo C.A."/>
            <person name="Benedik M.J."/>
            <person name="Kunz D.A."/>
            <person name="Dong Q."/>
        </authorList>
    </citation>
    <scope>NUCLEOTIDE SEQUENCE [LARGE SCALE GENOMIC DNA]</scope>
    <source>
        <strain evidence="7 8">NCIMB 11764</strain>
    </source>
</reference>
<evidence type="ECO:0000313" key="8">
    <source>
        <dbReference type="Proteomes" id="UP000017175"/>
    </source>
</evidence>
<evidence type="ECO:0000256" key="1">
    <source>
        <dbReference type="ARBA" id="ARBA00004141"/>
    </source>
</evidence>
<feature type="transmembrane region" description="Helical" evidence="6">
    <location>
        <begin position="217"/>
        <end position="236"/>
    </location>
</feature>
<keyword evidence="4 6" id="KW-1133">Transmembrane helix</keyword>
<evidence type="ECO:0000256" key="6">
    <source>
        <dbReference type="SAM" id="Phobius"/>
    </source>
</evidence>
<accession>A0A0K1QUA6</accession>
<dbReference type="AlphaFoldDB" id="A0A0K1QUA6"/>
<evidence type="ECO:0000256" key="3">
    <source>
        <dbReference type="ARBA" id="ARBA00022692"/>
    </source>
</evidence>
<keyword evidence="5 6" id="KW-0472">Membrane</keyword>
<sequence>MSGSSNTRASVSADQDAEQLRALGYSSDFNRSMSLWENFSLGFTYLSPVVGVYTLFGLCLAAGGPPMFWSYLLIGAGQLLVCLVFGEIVSQFPISGGVYPWARRLVGKRWAWMVGWVYAWALCATIAGVAVGAGPYLAIMLGFNPGPEANIYIALTIILLSTALNLVGTKLLARVAMFGFLCELVGAILVGGYLLIFERHQPFSVLFDTFNLEVNGSYLPAFLAASLAGLFQYYGFEACGDVAEETPNPGKRIPKAMRMTIYIGGAAAMFACLALILSVPDMAKVLAGEDTDPVATILANAFGPVGSRLVMAVVMVSFISCVLSLQAAASRLLFAYARDEMIIGSSLLKRLSGNHVPSFALLISGLVPAAIVCLGMFMADAVATIVGFAAIGIYVAFQLIVVAALIARAKGWRPNGQFTLGAWGLWVNLAALIYGVCAIVNMVWPRSPDAPWYINFSMILTTLVVMGAGLVYMLLGKPYDKGTAPAGDAWKFSKPQVKDTDLSGASINRSTI</sequence>
<feature type="transmembrane region" description="Helical" evidence="6">
    <location>
        <begin position="256"/>
        <end position="277"/>
    </location>
</feature>
<feature type="transmembrane region" description="Helical" evidence="6">
    <location>
        <begin position="418"/>
        <end position="444"/>
    </location>
</feature>
<dbReference type="Proteomes" id="UP000017175">
    <property type="component" value="Chromosome"/>
</dbReference>
<dbReference type="PANTHER" id="PTHR45649">
    <property type="entry name" value="AMINO-ACID PERMEASE BAT1"/>
    <property type="match status" value="1"/>
</dbReference>
<feature type="transmembrane region" description="Helical" evidence="6">
    <location>
        <begin position="385"/>
        <end position="406"/>
    </location>
</feature>
<keyword evidence="2" id="KW-0813">Transport</keyword>
<feature type="transmembrane region" description="Helical" evidence="6">
    <location>
        <begin position="69"/>
        <end position="89"/>
    </location>
</feature>
<protein>
    <submittedName>
        <fullName evidence="7">Amino acid permease</fullName>
    </submittedName>
</protein>
<dbReference type="eggNOG" id="COG0531">
    <property type="taxonomic scope" value="Bacteria"/>
</dbReference>
<dbReference type="OrthoDB" id="7281735at2"/>
<comment type="subcellular location">
    <subcellularLocation>
        <location evidence="1">Membrane</location>
        <topology evidence="1">Multi-pass membrane protein</topology>
    </subcellularLocation>
</comment>
<dbReference type="InterPro" id="IPR002293">
    <property type="entry name" value="AA/rel_permease1"/>
</dbReference>
<gene>
    <name evidence="7" type="ORF">B723_24215</name>
</gene>
<dbReference type="RefSeq" id="WP_017338159.1">
    <property type="nucleotide sequence ID" value="NZ_CP010945.1"/>
</dbReference>
<name>A0A0K1QUA6_PSEFL</name>
<keyword evidence="3 6" id="KW-0812">Transmembrane</keyword>
<feature type="transmembrane region" description="Helical" evidence="6">
    <location>
        <begin position="110"/>
        <end position="137"/>
    </location>
</feature>
<evidence type="ECO:0000313" key="7">
    <source>
        <dbReference type="EMBL" id="AKV09331.1"/>
    </source>
</evidence>
<dbReference type="EMBL" id="CP010945">
    <property type="protein sequence ID" value="AKV09331.1"/>
    <property type="molecule type" value="Genomic_DNA"/>
</dbReference>
<dbReference type="Gene3D" id="1.20.1740.10">
    <property type="entry name" value="Amino acid/polyamine transporter I"/>
    <property type="match status" value="1"/>
</dbReference>
<evidence type="ECO:0000256" key="4">
    <source>
        <dbReference type="ARBA" id="ARBA00022989"/>
    </source>
</evidence>
<feature type="transmembrane region" description="Helical" evidence="6">
    <location>
        <begin position="39"/>
        <end position="63"/>
    </location>
</feature>
<feature type="transmembrane region" description="Helical" evidence="6">
    <location>
        <begin position="450"/>
        <end position="475"/>
    </location>
</feature>
<dbReference type="GO" id="GO:0022857">
    <property type="term" value="F:transmembrane transporter activity"/>
    <property type="evidence" value="ECO:0007669"/>
    <property type="project" value="InterPro"/>
</dbReference>
<feature type="transmembrane region" description="Helical" evidence="6">
    <location>
        <begin position="149"/>
        <end position="168"/>
    </location>
</feature>
<organism evidence="7 8">
    <name type="scientific">Pseudomonas fluorescens NCIMB 11764</name>
    <dbReference type="NCBI Taxonomy" id="1221522"/>
    <lineage>
        <taxon>Bacteria</taxon>
        <taxon>Pseudomonadati</taxon>
        <taxon>Pseudomonadota</taxon>
        <taxon>Gammaproteobacteria</taxon>
        <taxon>Pseudomonadales</taxon>
        <taxon>Pseudomonadaceae</taxon>
        <taxon>Pseudomonas</taxon>
    </lineage>
</organism>
<dbReference type="PANTHER" id="PTHR45649:SF26">
    <property type="entry name" value="OS04G0435100 PROTEIN"/>
    <property type="match status" value="1"/>
</dbReference>